<keyword evidence="1" id="KW-1133">Transmembrane helix</keyword>
<proteinExistence type="predicted"/>
<dbReference type="EMBL" id="JANAWD010000310">
    <property type="protein sequence ID" value="KAJ3481662.1"/>
    <property type="molecule type" value="Genomic_DNA"/>
</dbReference>
<evidence type="ECO:0000259" key="2">
    <source>
        <dbReference type="Pfam" id="PF20151"/>
    </source>
</evidence>
<dbReference type="InterPro" id="IPR045340">
    <property type="entry name" value="DUF6533"/>
</dbReference>
<organism evidence="3 4">
    <name type="scientific">Meripilus lineatus</name>
    <dbReference type="NCBI Taxonomy" id="2056292"/>
    <lineage>
        <taxon>Eukaryota</taxon>
        <taxon>Fungi</taxon>
        <taxon>Dikarya</taxon>
        <taxon>Basidiomycota</taxon>
        <taxon>Agaricomycotina</taxon>
        <taxon>Agaricomycetes</taxon>
        <taxon>Polyporales</taxon>
        <taxon>Meripilaceae</taxon>
        <taxon>Meripilus</taxon>
    </lineage>
</organism>
<reference evidence="3" key="1">
    <citation type="submission" date="2022-07" db="EMBL/GenBank/DDBJ databases">
        <title>Genome Sequence of Physisporinus lineatus.</title>
        <authorList>
            <person name="Buettner E."/>
        </authorList>
    </citation>
    <scope>NUCLEOTIDE SEQUENCE</scope>
    <source>
        <strain evidence="3">VT162</strain>
    </source>
</reference>
<keyword evidence="1" id="KW-0472">Membrane</keyword>
<feature type="domain" description="DUF6533" evidence="2">
    <location>
        <begin position="10"/>
        <end position="55"/>
    </location>
</feature>
<feature type="transmembrane region" description="Helical" evidence="1">
    <location>
        <begin position="6"/>
        <end position="29"/>
    </location>
</feature>
<feature type="transmembrane region" description="Helical" evidence="1">
    <location>
        <begin position="152"/>
        <end position="172"/>
    </location>
</feature>
<feature type="transmembrane region" description="Helical" evidence="1">
    <location>
        <begin position="75"/>
        <end position="98"/>
    </location>
</feature>
<keyword evidence="1" id="KW-0812">Transmembrane</keyword>
<protein>
    <recommendedName>
        <fullName evidence="2">DUF6533 domain-containing protein</fullName>
    </recommendedName>
</protein>
<feature type="transmembrane region" description="Helical" evidence="1">
    <location>
        <begin position="41"/>
        <end position="63"/>
    </location>
</feature>
<evidence type="ECO:0000313" key="3">
    <source>
        <dbReference type="EMBL" id="KAJ3481662.1"/>
    </source>
</evidence>
<evidence type="ECO:0000256" key="1">
    <source>
        <dbReference type="SAM" id="Phobius"/>
    </source>
</evidence>
<feature type="transmembrane region" description="Helical" evidence="1">
    <location>
        <begin position="110"/>
        <end position="132"/>
    </location>
</feature>
<keyword evidence="4" id="KW-1185">Reference proteome</keyword>
<sequence>MYEKFLVTTYADVGAVTIFVWDYLLTIHLEVDYMWSSKWSLVKILFILTRYLPIVDLTIMLFFDLNPGASTDACHILFSVAGWFMSIGIIVAEMIVVLRTWAIWERGKRIGYVLVAVSIGCLVPSLVLQSISFNSAGLETNVGVIRTDGIVFFDYTMIMVLEICITLLNVIISNAIFPLSEILPNDLLLLQRVMHSCLSARVLLHLRKAHKVEISEIELSELGTT</sequence>
<dbReference type="AlphaFoldDB" id="A0AAD5YBZ9"/>
<evidence type="ECO:0000313" key="4">
    <source>
        <dbReference type="Proteomes" id="UP001212997"/>
    </source>
</evidence>
<accession>A0AAD5YBZ9</accession>
<gene>
    <name evidence="3" type="ORF">NLI96_g7507</name>
</gene>
<comment type="caution">
    <text evidence="3">The sequence shown here is derived from an EMBL/GenBank/DDBJ whole genome shotgun (WGS) entry which is preliminary data.</text>
</comment>
<dbReference type="Pfam" id="PF20151">
    <property type="entry name" value="DUF6533"/>
    <property type="match status" value="1"/>
</dbReference>
<dbReference type="Proteomes" id="UP001212997">
    <property type="component" value="Unassembled WGS sequence"/>
</dbReference>
<name>A0AAD5YBZ9_9APHY</name>